<sequence length="89" mass="10103">MGVDTGFVISTWGFYGTVGGLSFAEEAMKIVKDGLELISESKKVELEGKWEQLRVDEIEHYFTKLELIREQMKLVLEANDAGDRSDEFV</sequence>
<dbReference type="EMBL" id="CM037155">
    <property type="protein sequence ID" value="KAH7846053.1"/>
    <property type="molecule type" value="Genomic_DNA"/>
</dbReference>
<evidence type="ECO:0000313" key="1">
    <source>
        <dbReference type="EMBL" id="KAH7846053.1"/>
    </source>
</evidence>
<keyword evidence="2" id="KW-1185">Reference proteome</keyword>
<accession>A0ACB7XXS1</accession>
<organism evidence="1 2">
    <name type="scientific">Vaccinium darrowii</name>
    <dbReference type="NCBI Taxonomy" id="229202"/>
    <lineage>
        <taxon>Eukaryota</taxon>
        <taxon>Viridiplantae</taxon>
        <taxon>Streptophyta</taxon>
        <taxon>Embryophyta</taxon>
        <taxon>Tracheophyta</taxon>
        <taxon>Spermatophyta</taxon>
        <taxon>Magnoliopsida</taxon>
        <taxon>eudicotyledons</taxon>
        <taxon>Gunneridae</taxon>
        <taxon>Pentapetalae</taxon>
        <taxon>asterids</taxon>
        <taxon>Ericales</taxon>
        <taxon>Ericaceae</taxon>
        <taxon>Vaccinioideae</taxon>
        <taxon>Vaccinieae</taxon>
        <taxon>Vaccinium</taxon>
    </lineage>
</organism>
<dbReference type="Proteomes" id="UP000828048">
    <property type="component" value="Chromosome 5"/>
</dbReference>
<protein>
    <submittedName>
        <fullName evidence="1">Uncharacterized protein</fullName>
    </submittedName>
</protein>
<reference evidence="1 2" key="1">
    <citation type="journal article" date="2021" name="Hortic Res">
        <title>High-quality reference genome and annotation aids understanding of berry development for evergreen blueberry (Vaccinium darrowii).</title>
        <authorList>
            <person name="Yu J."/>
            <person name="Hulse-Kemp A.M."/>
            <person name="Babiker E."/>
            <person name="Staton M."/>
        </authorList>
    </citation>
    <scope>NUCLEOTIDE SEQUENCE [LARGE SCALE GENOMIC DNA]</scope>
    <source>
        <strain evidence="2">cv. NJ 8807/NJ 8810</strain>
        <tissue evidence="1">Young leaf</tissue>
    </source>
</reference>
<proteinExistence type="predicted"/>
<comment type="caution">
    <text evidence="1">The sequence shown here is derived from an EMBL/GenBank/DDBJ whole genome shotgun (WGS) entry which is preliminary data.</text>
</comment>
<name>A0ACB7XXS1_9ERIC</name>
<gene>
    <name evidence="1" type="ORF">Vadar_009171</name>
</gene>
<evidence type="ECO:0000313" key="2">
    <source>
        <dbReference type="Proteomes" id="UP000828048"/>
    </source>
</evidence>